<evidence type="ECO:0000313" key="2">
    <source>
        <dbReference type="Proteomes" id="UP000614350"/>
    </source>
</evidence>
<name>A0A834JYI0_VESVU</name>
<proteinExistence type="predicted"/>
<dbReference type="PANTHER" id="PTHR34105">
    <property type="entry name" value="PROLINE-, GLUTAMIC ACID- AND LEUCINE-RICH PROTEIN 1"/>
    <property type="match status" value="1"/>
</dbReference>
<dbReference type="AlphaFoldDB" id="A0A834JYI0"/>
<reference evidence="1" key="1">
    <citation type="journal article" date="2020" name="G3 (Bethesda)">
        <title>High-Quality Assemblies for Three Invasive Social Wasps from the &lt;i&gt;Vespula&lt;/i&gt; Genus.</title>
        <authorList>
            <person name="Harrop T.W.R."/>
            <person name="Guhlin J."/>
            <person name="McLaughlin G.M."/>
            <person name="Permina E."/>
            <person name="Stockwell P."/>
            <person name="Gilligan J."/>
            <person name="Le Lec M.F."/>
            <person name="Gruber M.A.M."/>
            <person name="Quinn O."/>
            <person name="Lovegrove M."/>
            <person name="Duncan E.J."/>
            <person name="Remnant E.J."/>
            <person name="Van Eeckhoven J."/>
            <person name="Graham B."/>
            <person name="Knapp R.A."/>
            <person name="Langford K.W."/>
            <person name="Kronenberg Z."/>
            <person name="Press M.O."/>
            <person name="Eacker S.M."/>
            <person name="Wilson-Rankin E.E."/>
            <person name="Purcell J."/>
            <person name="Lester P.J."/>
            <person name="Dearden P.K."/>
        </authorList>
    </citation>
    <scope>NUCLEOTIDE SEQUENCE</scope>
    <source>
        <strain evidence="1">Marl-1</strain>
    </source>
</reference>
<comment type="caution">
    <text evidence="1">The sequence shown here is derived from an EMBL/GenBank/DDBJ whole genome shotgun (WGS) entry which is preliminary data.</text>
</comment>
<dbReference type="Proteomes" id="UP000614350">
    <property type="component" value="Unassembled WGS sequence"/>
</dbReference>
<dbReference type="PANTHER" id="PTHR34105:SF1">
    <property type="entry name" value="PROLINE-, GLUTAMIC ACID- AND LEUCINE-RICH PROTEIN 1"/>
    <property type="match status" value="1"/>
</dbReference>
<dbReference type="SUPFAM" id="SSF48371">
    <property type="entry name" value="ARM repeat"/>
    <property type="match status" value="1"/>
</dbReference>
<dbReference type="GO" id="GO:0005634">
    <property type="term" value="C:nucleus"/>
    <property type="evidence" value="ECO:0007669"/>
    <property type="project" value="TreeGrafter"/>
</dbReference>
<dbReference type="GO" id="GO:0006364">
    <property type="term" value="P:rRNA processing"/>
    <property type="evidence" value="ECO:0007669"/>
    <property type="project" value="TreeGrafter"/>
</dbReference>
<protein>
    <submittedName>
        <fullName evidence="1">Uncharacterized protein</fullName>
    </submittedName>
</protein>
<dbReference type="EMBL" id="JACSEA010000007">
    <property type="protein sequence ID" value="KAF7396490.1"/>
    <property type="molecule type" value="Genomic_DNA"/>
</dbReference>
<sequence length="715" mass="82337">MANFVELLNFFEQDDKQYNAFLQDLLTFDDDIPFKTEEVNTVNDAIISTINIRLNQANTRYNGLSLLNAYLPKCSKDTLSKYGILWITKATQVVENIHSNPQHLTIACKVIGNLVIQCKVIPELQKQISMQNVKQLLNILDNLESVTNYGATYYLLATLLYHYPEVCERFQTLIRKMIFLQVDASQANLAEAGAKCFALLVRATERNFKPPPTKLFYTCWTCNQALICNSLHDIMDSLFSNLLEIESVDIWDKLELSSISEENIVEYYSKQKQRFTNLCLYLSTMLRGCEEKNSVLPDDILRILCRGLAIKPMNLKRQNSFKEQILYLILPKLHISLFNVLSALIEGFKKELIPFGSMILQLFHQTLKWTETVLEDQKTIASSFETIMDECLSSILKDIIPERDRVLLNIQRTTKHLSKKALKRLRDSQYEKSSTLNNTNIQSIVIPLLYEYYLGSPTETFYKEKTQCRLQLLKILKDLQLNSHGSTASSTQYAIQIFEMALNDSNLHIVQEARCALSELEKIIHPLAPTLCLPKTEEISNERDEICITESKEQKSISHEEFAPSKKRSKIIDIVTLNANEKVHLNSGNNATAEVVKKSISIDSSKLEDNSLQKSKSIVNKVQFIEERNIERNVEDELHNSLRKDQMLDEIEDKQLKKMEIKLTELNVEENSRIDHPTNLQQGDNNLEGLEEKEDVLMDDEKEMLLSFHDQLKDN</sequence>
<organism evidence="1 2">
    <name type="scientific">Vespula vulgaris</name>
    <name type="common">Yellow jacket</name>
    <name type="synonym">Wasp</name>
    <dbReference type="NCBI Taxonomy" id="7454"/>
    <lineage>
        <taxon>Eukaryota</taxon>
        <taxon>Metazoa</taxon>
        <taxon>Ecdysozoa</taxon>
        <taxon>Arthropoda</taxon>
        <taxon>Hexapoda</taxon>
        <taxon>Insecta</taxon>
        <taxon>Pterygota</taxon>
        <taxon>Neoptera</taxon>
        <taxon>Endopterygota</taxon>
        <taxon>Hymenoptera</taxon>
        <taxon>Apocrita</taxon>
        <taxon>Aculeata</taxon>
        <taxon>Vespoidea</taxon>
        <taxon>Vespidae</taxon>
        <taxon>Vespinae</taxon>
        <taxon>Vespula</taxon>
    </lineage>
</organism>
<keyword evidence="2" id="KW-1185">Reference proteome</keyword>
<dbReference type="InterPro" id="IPR016024">
    <property type="entry name" value="ARM-type_fold"/>
</dbReference>
<evidence type="ECO:0000313" key="1">
    <source>
        <dbReference type="EMBL" id="KAF7396490.1"/>
    </source>
</evidence>
<gene>
    <name evidence="1" type="ORF">HZH66_007352</name>
</gene>
<accession>A0A834JYI0</accession>